<feature type="region of interest" description="Disordered" evidence="1">
    <location>
        <begin position="1041"/>
        <end position="1105"/>
    </location>
</feature>
<evidence type="ECO:0000256" key="1">
    <source>
        <dbReference type="SAM" id="MobiDB-lite"/>
    </source>
</evidence>
<gene>
    <name evidence="2" type="ORF">GPECTOR_51g694</name>
</gene>
<feature type="compositionally biased region" description="Pro residues" evidence="1">
    <location>
        <begin position="1441"/>
        <end position="1450"/>
    </location>
</feature>
<feature type="region of interest" description="Disordered" evidence="1">
    <location>
        <begin position="961"/>
        <end position="1018"/>
    </location>
</feature>
<feature type="region of interest" description="Disordered" evidence="1">
    <location>
        <begin position="1382"/>
        <end position="1583"/>
    </location>
</feature>
<feature type="compositionally biased region" description="Low complexity" evidence="1">
    <location>
        <begin position="736"/>
        <end position="746"/>
    </location>
</feature>
<feature type="region of interest" description="Disordered" evidence="1">
    <location>
        <begin position="531"/>
        <end position="553"/>
    </location>
</feature>
<feature type="region of interest" description="Disordered" evidence="1">
    <location>
        <begin position="1161"/>
        <end position="1186"/>
    </location>
</feature>
<feature type="compositionally biased region" description="Low complexity" evidence="1">
    <location>
        <begin position="713"/>
        <end position="722"/>
    </location>
</feature>
<feature type="compositionally biased region" description="Gly residues" evidence="1">
    <location>
        <begin position="1566"/>
        <end position="1575"/>
    </location>
</feature>
<protein>
    <submittedName>
        <fullName evidence="2">Uncharacterized protein</fullName>
    </submittedName>
</protein>
<feature type="compositionally biased region" description="Low complexity" evidence="1">
    <location>
        <begin position="1474"/>
        <end position="1488"/>
    </location>
</feature>
<feature type="compositionally biased region" description="Low complexity" evidence="1">
    <location>
        <begin position="968"/>
        <end position="983"/>
    </location>
</feature>
<evidence type="ECO:0000313" key="3">
    <source>
        <dbReference type="Proteomes" id="UP000075714"/>
    </source>
</evidence>
<feature type="compositionally biased region" description="Low complexity" evidence="1">
    <location>
        <begin position="1395"/>
        <end position="1420"/>
    </location>
</feature>
<comment type="caution">
    <text evidence="2">The sequence shown here is derived from an EMBL/GenBank/DDBJ whole genome shotgun (WGS) entry which is preliminary data.</text>
</comment>
<name>A0A150G7A0_GONPE</name>
<feature type="region of interest" description="Disordered" evidence="1">
    <location>
        <begin position="432"/>
        <end position="492"/>
    </location>
</feature>
<feature type="region of interest" description="Disordered" evidence="1">
    <location>
        <begin position="672"/>
        <end position="773"/>
    </location>
</feature>
<keyword evidence="3" id="KW-1185">Reference proteome</keyword>
<sequence length="1689" mass="163575">MHTYLLRVGLYDKALAELAAAAAARASATAKRRRASALLTTANAAALAAALAAGEAAMMASGGANAAAMRMPQADDVARIATSSSAAAAANGDREPAALAQPSLHHVVPAPSTPPAAQSPAAATATTTAAAAASLAAGASESAVAAHFGSLLVAAGGSSGGSGAGGMTHGSQPRNVLASAEQAIADTDTLKYASWRYHHANTGLDIASSGGTNTIYENPLGHLGSNHGMIVDGMLDSLELSPSAASAASRNLGAAIAAMHATNYAGGAGGPTQHASRGALTAAAALHSAAAAAAGGGGGGGAAMTTATTTAATAAVTSPAMSTRPSLEASALGSSLHWGNGRGTVSRTASGMSAVGGVSGISGFASANMSNGVVATAISNGTETPRLGGSAAPSATVVTVASLPSAGGGTAGSSDQVELSLRQAPAACAWERPEWRELEERPSAESGGGKRAALHSPSSGLPSPSPSPGRGQQWAAAEQLRRSHARTSEELSAASTSAGLAAAAAAGVAAGGSRASAADDEAERIATISAAAASSASRDSATAATTAPASGPDGLTGQLIGWSLLVGAMDGGELQTRGSDAAATETLGSWIPGSQGPPRLDRSRFVLDEQRSDLDQCTPHPSPVGVTRVLAVACGSSGGGIGGGGAQGEVAVAAEALAAAIDDALHGLSGGGAADGREAATTVSRRATVPPASAAGSPHDGGAPTAPLRETQSSSPPTSLLLLGGGSSGGSRQTHGSAAYAASSGSLANGRGESVASPGSAAHPPPTANPHASRLYRTASQGGAGSHRMSHDRAAGTVGVYRGIAPTRTNATGRASVGSAFDAAARDLADSATLREAWAKVLTDKGPSSGTVAVAAAVGSVAAAARPSVAAGAAAGPQLTRSATLVSRGGYGGLYSNAAAAAAAAVAAAGARRRAVTGTGFTGGEAPGLGWGRDVTAAAARLPAAEEDEFGLLSAAGSATQRRTPWLAGPSSPAAASDASTSSVLLRPMQQQQHSSFHSNSFRNQAPRPTDVLYASGDYDDHGSVGGSGLLGLQAPALSRSTSAYPPSDAAPTPAGLTPANSHSAQVHLGSPSLSGGGASAAAALNTGGHDSGGGGASGVPSPHTEIRAGAIDGAISPPLSGLPGYEHLDEYSRKHSREWIGSGGGATHGSDGRFNHHHLHLHQQQHLHQGPSGSPQNSGSINSPLRRGSMEVSAYAHPYTWQRSRPAAPAAGGGGAGGRPVQAAAAAIAAGPQGPVDGASSQQWFRRHSIDAYAPQRTTVPPVGPTATGGAGGLSSGMRPGHVCPEQQRMLRHVGGGVLPRLAAVQEQMPGLQGPGPFGSPVSHLVASSVAAGSTDGANGGGGGLDIARMLARASELVTTDPLAAPAASAAVVATASDTAPPNLESPMLPGPPAGFAAAAGHSRTPSTPTSPTSPQPQQHPRRSVDARQGSSRGGGALAKPPPGSPPAPVGTAPGDLSAHLGPSGGIEPYLQSPSGPVSPTSPPHGAHGPGGPGATGPHALSGHALTHPHVQGPGNAHGFAGAAHQAPSRQPSHPLLAGTRLAPVDECGGSSTAVTMDDDSSGAHSGGASGRSGGSPLVAAAAAAPEVTTEVAAWLPETAATDGGASGGAAPVVSLPYRADASAHSTGAVGGDADAAVARQGDGVAAGAEGPAAASTLKGKVSLGKKSLRFFSKIKKAFSPRDPGRDR</sequence>
<organism evidence="2 3">
    <name type="scientific">Gonium pectorale</name>
    <name type="common">Green alga</name>
    <dbReference type="NCBI Taxonomy" id="33097"/>
    <lineage>
        <taxon>Eukaryota</taxon>
        <taxon>Viridiplantae</taxon>
        <taxon>Chlorophyta</taxon>
        <taxon>core chlorophytes</taxon>
        <taxon>Chlorophyceae</taxon>
        <taxon>CS clade</taxon>
        <taxon>Chlamydomonadales</taxon>
        <taxon>Volvocaceae</taxon>
        <taxon>Gonium</taxon>
    </lineage>
</organism>
<feature type="compositionally biased region" description="Basic and acidic residues" evidence="1">
    <location>
        <begin position="432"/>
        <end position="443"/>
    </location>
</feature>
<dbReference type="EMBL" id="LSYV01000052">
    <property type="protein sequence ID" value="KXZ45708.1"/>
    <property type="molecule type" value="Genomic_DNA"/>
</dbReference>
<reference evidence="3" key="1">
    <citation type="journal article" date="2016" name="Nat. Commun.">
        <title>The Gonium pectorale genome demonstrates co-option of cell cycle regulation during the evolution of multicellularity.</title>
        <authorList>
            <person name="Hanschen E.R."/>
            <person name="Marriage T.N."/>
            <person name="Ferris P.J."/>
            <person name="Hamaji T."/>
            <person name="Toyoda A."/>
            <person name="Fujiyama A."/>
            <person name="Neme R."/>
            <person name="Noguchi H."/>
            <person name="Minakuchi Y."/>
            <person name="Suzuki M."/>
            <person name="Kawai-Toyooka H."/>
            <person name="Smith D.R."/>
            <person name="Sparks H."/>
            <person name="Anderson J."/>
            <person name="Bakaric R."/>
            <person name="Luria V."/>
            <person name="Karger A."/>
            <person name="Kirschner M.W."/>
            <person name="Durand P.M."/>
            <person name="Michod R.E."/>
            <person name="Nozaki H."/>
            <person name="Olson B.J."/>
        </authorList>
    </citation>
    <scope>NUCLEOTIDE SEQUENCE [LARGE SCALE GENOMIC DNA]</scope>
    <source>
        <strain evidence="3">NIES-2863</strain>
    </source>
</reference>
<accession>A0A150G7A0</accession>
<evidence type="ECO:0000313" key="2">
    <source>
        <dbReference type="EMBL" id="KXZ45708.1"/>
    </source>
</evidence>
<proteinExistence type="predicted"/>
<feature type="compositionally biased region" description="Low complexity" evidence="1">
    <location>
        <begin position="990"/>
        <end position="1005"/>
    </location>
</feature>
<feature type="compositionally biased region" description="Low complexity" evidence="1">
    <location>
        <begin position="1069"/>
        <end position="1089"/>
    </location>
</feature>
<dbReference type="Proteomes" id="UP000075714">
    <property type="component" value="Unassembled WGS sequence"/>
</dbReference>
<feature type="compositionally biased region" description="Low complexity" evidence="1">
    <location>
        <begin position="1167"/>
        <end position="1185"/>
    </location>
</feature>